<evidence type="ECO:0000313" key="3">
    <source>
        <dbReference type="Proteomes" id="UP000626109"/>
    </source>
</evidence>
<reference evidence="2" key="1">
    <citation type="submission" date="2021-02" db="EMBL/GenBank/DDBJ databases">
        <authorList>
            <person name="Dougan E. K."/>
            <person name="Rhodes N."/>
            <person name="Thang M."/>
            <person name="Chan C."/>
        </authorList>
    </citation>
    <scope>NUCLEOTIDE SEQUENCE</scope>
</reference>
<sequence length="500" mass="52957">MICSCLSTAEMAALTLEVNSVTLGMDLIVQDLFVHAHTRVQTLLLDNAFRALTAVIWSLATMIATDKLVMLTAQHGSLLKSSYDAVIQVSTNSPFEVLEASAQLDHMIGHAMAGQSILEFVPDASERAKLEEFLKGTLSCPLQQSYFARFAEAWTSCWRDPSRAEDTFRLSAAKVLHTVWQCTFPDGAQRPVDMELSLASFLGPCGHHLLAVRQVVLDDPTSTFRQSSKTSSTVSEGPLDLPQVLVFDTSGLDRHGDAPLMTTHSSEYVSQGQREVSDMSHAGGSGPIALRRVTFFDTPSLERHEGEAGLRTTRGSTNVSQSGVSDVSLGYGRFEPNGGLNTSLATASADGVSGPLVVPQVPGLNTLSLDRHGDSGLRTSMESTTASVSGISVLSVGYSRFEPKAASITSLATGSRDGVSGPLVVPPVTGCNTLSSDRLQASRLSSTSIHSLDASQSGMSVMSVGFNRYVPRGGSVTSLATVSDAGVSGQPCQTDMDMCV</sequence>
<evidence type="ECO:0000313" key="2">
    <source>
        <dbReference type="EMBL" id="CAE8705484.1"/>
    </source>
</evidence>
<feature type="region of interest" description="Disordered" evidence="1">
    <location>
        <begin position="304"/>
        <end position="324"/>
    </location>
</feature>
<dbReference type="Proteomes" id="UP000626109">
    <property type="component" value="Unassembled WGS sequence"/>
</dbReference>
<organism evidence="2 3">
    <name type="scientific">Polarella glacialis</name>
    <name type="common">Dinoflagellate</name>
    <dbReference type="NCBI Taxonomy" id="89957"/>
    <lineage>
        <taxon>Eukaryota</taxon>
        <taxon>Sar</taxon>
        <taxon>Alveolata</taxon>
        <taxon>Dinophyceae</taxon>
        <taxon>Suessiales</taxon>
        <taxon>Suessiaceae</taxon>
        <taxon>Polarella</taxon>
    </lineage>
</organism>
<dbReference type="AlphaFoldDB" id="A0A813KIK8"/>
<feature type="compositionally biased region" description="Polar residues" evidence="1">
    <location>
        <begin position="313"/>
        <end position="324"/>
    </location>
</feature>
<gene>
    <name evidence="2" type="ORF">PGLA2088_LOCUS33707</name>
</gene>
<dbReference type="EMBL" id="CAJNNW010030984">
    <property type="protein sequence ID" value="CAE8705484.1"/>
    <property type="molecule type" value="Genomic_DNA"/>
</dbReference>
<evidence type="ECO:0000256" key="1">
    <source>
        <dbReference type="SAM" id="MobiDB-lite"/>
    </source>
</evidence>
<accession>A0A813KIK8</accession>
<protein>
    <submittedName>
        <fullName evidence="2">Uncharacterized protein</fullName>
    </submittedName>
</protein>
<name>A0A813KIK8_POLGL</name>
<proteinExistence type="predicted"/>
<comment type="caution">
    <text evidence="2">The sequence shown here is derived from an EMBL/GenBank/DDBJ whole genome shotgun (WGS) entry which is preliminary data.</text>
</comment>